<dbReference type="GO" id="GO:0003677">
    <property type="term" value="F:DNA binding"/>
    <property type="evidence" value="ECO:0007669"/>
    <property type="project" value="UniProtKB-KW"/>
</dbReference>
<keyword evidence="5" id="KW-1185">Reference proteome</keyword>
<proteinExistence type="predicted"/>
<keyword evidence="1" id="KW-0805">Transcription regulation</keyword>
<comment type="caution">
    <text evidence="4">The sequence shown here is derived from an EMBL/GenBank/DDBJ whole genome shotgun (WGS) entry which is preliminary data.</text>
</comment>
<accession>A0A930VNJ7</accession>
<dbReference type="Gene3D" id="1.10.287.160">
    <property type="entry name" value="HR1 repeat"/>
    <property type="match status" value="1"/>
</dbReference>
<evidence type="ECO:0000313" key="4">
    <source>
        <dbReference type="EMBL" id="MBF4767946.1"/>
    </source>
</evidence>
<dbReference type="InterPro" id="IPR036390">
    <property type="entry name" value="WH_DNA-bd_sf"/>
</dbReference>
<dbReference type="EMBL" id="JADKPO010000010">
    <property type="protein sequence ID" value="MBF4767946.1"/>
    <property type="molecule type" value="Genomic_DNA"/>
</dbReference>
<dbReference type="SUPFAM" id="SSF46785">
    <property type="entry name" value="Winged helix' DNA-binding domain"/>
    <property type="match status" value="1"/>
</dbReference>
<dbReference type="InterPro" id="IPR036388">
    <property type="entry name" value="WH-like_DNA-bd_sf"/>
</dbReference>
<evidence type="ECO:0000256" key="3">
    <source>
        <dbReference type="ARBA" id="ARBA00023163"/>
    </source>
</evidence>
<dbReference type="AlphaFoldDB" id="A0A930VNJ7"/>
<name>A0A930VNJ7_9ACTN</name>
<gene>
    <name evidence="4" type="ORF">ISU10_09225</name>
</gene>
<keyword evidence="2" id="KW-0238">DNA-binding</keyword>
<keyword evidence="3" id="KW-0804">Transcription</keyword>
<organism evidence="4 5">
    <name type="scientific">Nocardioides agariphilus</name>
    <dbReference type="NCBI Taxonomy" id="433664"/>
    <lineage>
        <taxon>Bacteria</taxon>
        <taxon>Bacillati</taxon>
        <taxon>Actinomycetota</taxon>
        <taxon>Actinomycetes</taxon>
        <taxon>Propionibacteriales</taxon>
        <taxon>Nocardioidaceae</taxon>
        <taxon>Nocardioides</taxon>
    </lineage>
</organism>
<evidence type="ECO:0000313" key="5">
    <source>
        <dbReference type="Proteomes" id="UP000660668"/>
    </source>
</evidence>
<protein>
    <submittedName>
        <fullName evidence="4">Transcriptional regulator TrmB</fullName>
    </submittedName>
</protein>
<evidence type="ECO:0000256" key="2">
    <source>
        <dbReference type="ARBA" id="ARBA00023125"/>
    </source>
</evidence>
<sequence>MGGALTDAGLPRLPSRVFAALVVDEDGKMTAAELATTLAVSPAAVSGAVNFLGQIGFLHRERERGSRKDVYVVDDDAWLGAMMRKDQTYAPLMAALDNALEGLGEKDPAAHRLWLMREFLAFVDAEMDGLAERWQLRRRELEEDVPHDTPGSFDVAH</sequence>
<dbReference type="InterPro" id="IPR052362">
    <property type="entry name" value="HTH-GbsR_regulator"/>
</dbReference>
<dbReference type="Proteomes" id="UP000660668">
    <property type="component" value="Unassembled WGS sequence"/>
</dbReference>
<reference evidence="4" key="1">
    <citation type="submission" date="2020-11" db="EMBL/GenBank/DDBJ databases">
        <title>Nocardioides cynanchi sp. nov., isolated from soil of rhizosphere of Cynanchum wilfordii.</title>
        <authorList>
            <person name="Lee J.-S."/>
            <person name="Suh M.K."/>
            <person name="Kim J.-S."/>
        </authorList>
    </citation>
    <scope>NUCLEOTIDE SEQUENCE</scope>
    <source>
        <strain evidence="4">KCTC 19276</strain>
    </source>
</reference>
<evidence type="ECO:0000256" key="1">
    <source>
        <dbReference type="ARBA" id="ARBA00023015"/>
    </source>
</evidence>
<dbReference type="PANTHER" id="PTHR38465">
    <property type="entry name" value="HTH-TYPE TRANSCRIPTIONAL REGULATOR MJ1563-RELATED"/>
    <property type="match status" value="1"/>
</dbReference>
<dbReference type="Gene3D" id="1.10.10.10">
    <property type="entry name" value="Winged helix-like DNA-binding domain superfamily/Winged helix DNA-binding domain"/>
    <property type="match status" value="1"/>
</dbReference>
<dbReference type="PANTHER" id="PTHR38465:SF2">
    <property type="entry name" value="HTH-TYPE TRANSCRIPTIONAL REGULATOR MMPR5"/>
    <property type="match status" value="1"/>
</dbReference>